<keyword evidence="1" id="KW-0472">Membrane</keyword>
<dbReference type="EMBL" id="RAHC01000003">
    <property type="protein sequence ID" value="RUP77174.1"/>
    <property type="molecule type" value="Genomic_DNA"/>
</dbReference>
<dbReference type="Proteomes" id="UP000274545">
    <property type="component" value="Unassembled WGS sequence"/>
</dbReference>
<keyword evidence="1" id="KW-0812">Transmembrane</keyword>
<name>A0A433ERH0_9MOLU</name>
<accession>A0A433ERH0</accession>
<feature type="transmembrane region" description="Helical" evidence="1">
    <location>
        <begin position="6"/>
        <end position="29"/>
    </location>
</feature>
<evidence type="ECO:0000313" key="3">
    <source>
        <dbReference type="Proteomes" id="UP000274545"/>
    </source>
</evidence>
<dbReference type="AlphaFoldDB" id="A0A433ERH0"/>
<reference evidence="2 3" key="1">
    <citation type="journal article" date="2019" name="Genome Biol. Evol.">
        <title>Toxin and genome evolution in a Drosophila defensive symbiosis.</title>
        <authorList>
            <person name="Ballinger M.J."/>
            <person name="Gawryluk R.M."/>
            <person name="Perlman S.J."/>
        </authorList>
    </citation>
    <scope>NUCLEOTIDE SEQUENCE [LARGE SCALE GENOMIC DNA]</scope>
    <source>
        <strain evidence="3">sNeo</strain>
    </source>
</reference>
<gene>
    <name evidence="2" type="ORF">D6D54_04385</name>
</gene>
<keyword evidence="1" id="KW-1133">Transmembrane helix</keyword>
<protein>
    <submittedName>
        <fullName evidence="2">Uncharacterized protein</fullName>
    </submittedName>
</protein>
<sequence>MTMTTLGWIIISIFLVLLIIFISFFIWFYRKKQHLFYEIYKQLEVDNQEYIKNNLAMLQLQEIDVKFKLQPGEKGFSNTPVTIYLHRQSPKVSYQPQSKYQIPFDNGITVGYGDGKKIKLIEQVPFQTGHLFLTNQRILIINNEIITIWDLNKIDNIELSIFRINNTLLQGFYLYIEQKRFMIIVKGFEIPYSIYKVWKNNE</sequence>
<evidence type="ECO:0000313" key="2">
    <source>
        <dbReference type="EMBL" id="RUP77174.1"/>
    </source>
</evidence>
<dbReference type="RefSeq" id="WP_127092867.1">
    <property type="nucleotide sequence ID" value="NZ_RAHC01000003.1"/>
</dbReference>
<evidence type="ECO:0000256" key="1">
    <source>
        <dbReference type="SAM" id="Phobius"/>
    </source>
</evidence>
<comment type="caution">
    <text evidence="2">The sequence shown here is derived from an EMBL/GenBank/DDBJ whole genome shotgun (WGS) entry which is preliminary data.</text>
</comment>
<organism evidence="2 3">
    <name type="scientific">Spiroplasma poulsonii</name>
    <dbReference type="NCBI Taxonomy" id="2138"/>
    <lineage>
        <taxon>Bacteria</taxon>
        <taxon>Bacillati</taxon>
        <taxon>Mycoplasmatota</taxon>
        <taxon>Mollicutes</taxon>
        <taxon>Entomoplasmatales</taxon>
        <taxon>Spiroplasmataceae</taxon>
        <taxon>Spiroplasma</taxon>
    </lineage>
</organism>
<proteinExistence type="predicted"/>